<dbReference type="Pfam" id="PF16787">
    <property type="entry name" value="NDC10_II"/>
    <property type="match status" value="1"/>
</dbReference>
<sequence length="149" mass="17019">MRAGFENPDREKSAFDHLPEMIRSVAGFPAHGRSFYLARAAHLPASARSCSRRSTKDMTDWWQKKLSADNNNPIQPAFAANVFVQVIMMLRKAFIQGSVLMMELHPCHPIRQHSIFSDPAYLSFKRDLLQIEAQEQYLALLLQCVPMQS</sequence>
<dbReference type="OrthoDB" id="120763at2759"/>
<dbReference type="EMBL" id="LT549931">
    <property type="protein sequence ID" value="SAL94752.1"/>
    <property type="molecule type" value="Genomic_DNA"/>
</dbReference>
<feature type="domain" description="Ndc10" evidence="1">
    <location>
        <begin position="74"/>
        <end position="121"/>
    </location>
</feature>
<dbReference type="InterPro" id="IPR031872">
    <property type="entry name" value="NDC10_II"/>
</dbReference>
<protein>
    <recommendedName>
        <fullName evidence="1">Ndc10 domain-containing protein</fullName>
    </recommendedName>
</protein>
<evidence type="ECO:0000313" key="3">
    <source>
        <dbReference type="Proteomes" id="UP000078561"/>
    </source>
</evidence>
<keyword evidence="3" id="KW-1185">Reference proteome</keyword>
<dbReference type="Gene3D" id="1.10.443.20">
    <property type="entry name" value="Centromere DNA-binding protein complex CBF3 subunit, domain 2"/>
    <property type="match status" value="1"/>
</dbReference>
<name>A0A163IQ99_ABSGL</name>
<dbReference type="GO" id="GO:0003677">
    <property type="term" value="F:DNA binding"/>
    <property type="evidence" value="ECO:0007669"/>
    <property type="project" value="InterPro"/>
</dbReference>
<dbReference type="Proteomes" id="UP000078561">
    <property type="component" value="Unassembled WGS sequence"/>
</dbReference>
<evidence type="ECO:0000313" key="2">
    <source>
        <dbReference type="EMBL" id="SAL94752.1"/>
    </source>
</evidence>
<reference evidence="2" key="1">
    <citation type="submission" date="2016-04" db="EMBL/GenBank/DDBJ databases">
        <authorList>
            <person name="Evans L.H."/>
            <person name="Alamgir A."/>
            <person name="Owens N."/>
            <person name="Weber N.D."/>
            <person name="Virtaneva K."/>
            <person name="Barbian K."/>
            <person name="Babar A."/>
            <person name="Rosenke K."/>
        </authorList>
    </citation>
    <scope>NUCLEOTIDE SEQUENCE [LARGE SCALE GENOMIC DNA]</scope>
    <source>
        <strain evidence="2">CBS 101.48</strain>
    </source>
</reference>
<accession>A0A163IQ99</accession>
<gene>
    <name evidence="2" type="primary">ABSGL_00038.1 scaffold 129</name>
</gene>
<organism evidence="2">
    <name type="scientific">Absidia glauca</name>
    <name type="common">Pin mould</name>
    <dbReference type="NCBI Taxonomy" id="4829"/>
    <lineage>
        <taxon>Eukaryota</taxon>
        <taxon>Fungi</taxon>
        <taxon>Fungi incertae sedis</taxon>
        <taxon>Mucoromycota</taxon>
        <taxon>Mucoromycotina</taxon>
        <taxon>Mucoromycetes</taxon>
        <taxon>Mucorales</taxon>
        <taxon>Cunninghamellaceae</taxon>
        <taxon>Absidia</taxon>
    </lineage>
</organism>
<proteinExistence type="predicted"/>
<dbReference type="InterPro" id="IPR038279">
    <property type="entry name" value="Ndc10_dom2_sf"/>
</dbReference>
<evidence type="ECO:0000259" key="1">
    <source>
        <dbReference type="Pfam" id="PF16787"/>
    </source>
</evidence>
<dbReference type="AlphaFoldDB" id="A0A163IQ99"/>
<dbReference type="InParanoid" id="A0A163IQ99"/>